<keyword evidence="2" id="KW-0696">RNA-directed RNA polymerase</keyword>
<name>A0A0J7JYA1_LASNI</name>
<dbReference type="Proteomes" id="UP000036403">
    <property type="component" value="Unassembled WGS sequence"/>
</dbReference>
<keyword evidence="2" id="KW-0548">Nucleotidyltransferase</keyword>
<dbReference type="EMBL" id="LBMM01021080">
    <property type="protein sequence ID" value="KMQ83148.1"/>
    <property type="molecule type" value="Genomic_DNA"/>
</dbReference>
<dbReference type="InterPro" id="IPR026890">
    <property type="entry name" value="Mononeg_mRNAcap"/>
</dbReference>
<dbReference type="AlphaFoldDB" id="A0A0J7JYA1"/>
<dbReference type="PaxDb" id="67767-A0A0J7JYA1"/>
<protein>
    <submittedName>
        <fullName evidence="2">RNA-dependent RNA polymerase</fullName>
    </submittedName>
</protein>
<dbReference type="GO" id="GO:0003968">
    <property type="term" value="F:RNA-directed RNA polymerase activity"/>
    <property type="evidence" value="ECO:0007669"/>
    <property type="project" value="UniProtKB-KW"/>
</dbReference>
<evidence type="ECO:0000259" key="1">
    <source>
        <dbReference type="Pfam" id="PF14318"/>
    </source>
</evidence>
<dbReference type="Pfam" id="PF14318">
    <property type="entry name" value="Mononeg_mRNAcap"/>
    <property type="match status" value="1"/>
</dbReference>
<dbReference type="OrthoDB" id="7418918at2759"/>
<evidence type="ECO:0000313" key="2">
    <source>
        <dbReference type="EMBL" id="KMQ83148.1"/>
    </source>
</evidence>
<keyword evidence="2" id="KW-0808">Transferase</keyword>
<proteinExistence type="predicted"/>
<evidence type="ECO:0000313" key="3">
    <source>
        <dbReference type="Proteomes" id="UP000036403"/>
    </source>
</evidence>
<keyword evidence="3" id="KW-1185">Reference proteome</keyword>
<gene>
    <name evidence="2" type="ORF">RF55_20789</name>
</gene>
<sequence length="176" mass="20101">MSPQQEQTRLIPLFPIFNTEQSKRAILYTEQSTHAHKQTSRGRYTPYFGCITQLRAKRATLQIVEVGSIVSSIKQLMELHGWVHENPKLTELIEVLIKEKTTLSIDELQKYTAKVYSGSLSHRLPCPALRRGGMANQNLNHSSFYTITSDTALEYAKGGINYTICFQSCFCMVYLY</sequence>
<comment type="caution">
    <text evidence="2">The sequence shown here is derived from an EMBL/GenBank/DDBJ whole genome shotgun (WGS) entry which is preliminary data.</text>
</comment>
<organism evidence="2 3">
    <name type="scientific">Lasius niger</name>
    <name type="common">Black garden ant</name>
    <dbReference type="NCBI Taxonomy" id="67767"/>
    <lineage>
        <taxon>Eukaryota</taxon>
        <taxon>Metazoa</taxon>
        <taxon>Ecdysozoa</taxon>
        <taxon>Arthropoda</taxon>
        <taxon>Hexapoda</taxon>
        <taxon>Insecta</taxon>
        <taxon>Pterygota</taxon>
        <taxon>Neoptera</taxon>
        <taxon>Endopterygota</taxon>
        <taxon>Hymenoptera</taxon>
        <taxon>Apocrita</taxon>
        <taxon>Aculeata</taxon>
        <taxon>Formicoidea</taxon>
        <taxon>Formicidae</taxon>
        <taxon>Formicinae</taxon>
        <taxon>Lasius</taxon>
        <taxon>Lasius</taxon>
    </lineage>
</organism>
<accession>A0A0J7JYA1</accession>
<feature type="domain" description="Mononegavirales mRNA-capping" evidence="1">
    <location>
        <begin position="19"/>
        <end position="173"/>
    </location>
</feature>
<reference evidence="2 3" key="1">
    <citation type="submission" date="2015-04" db="EMBL/GenBank/DDBJ databases">
        <title>Lasius niger genome sequencing.</title>
        <authorList>
            <person name="Konorov E.A."/>
            <person name="Nikitin M.A."/>
            <person name="Kirill M.V."/>
            <person name="Chang P."/>
        </authorList>
    </citation>
    <scope>NUCLEOTIDE SEQUENCE [LARGE SCALE GENOMIC DNA]</scope>
    <source>
        <tissue evidence="2">Whole</tissue>
    </source>
</reference>